<name>A0A382UHI5_9ZZZZ</name>
<sequence>AQPTILRVLELGRASPLAGQLLSHLASKMESLQVTIIASIEPEEIRKNDSVKALLPSLEKVLKQLYLRPLTGYQIQRYLQALFRGYLRGTDLSTDLYRLSEGNIARMLDLLRSFFERGILVVNTGSKTVSYRPDFRELELEEGKNLYEKYRQAGRVERKVLEYAAFIGPSFFFDTLARLHDLDETSLYFVVRQLLAEGFFTEESRTWYRFTNMAFQQYMAERIALPDRGQLHRKLSGLLQDVPVPESPELYQLRAAHYCGCREYSRAVECYLEGAHLAGNVYQADLAREMYQE</sequence>
<evidence type="ECO:0000313" key="1">
    <source>
        <dbReference type="EMBL" id="SVD33754.1"/>
    </source>
</evidence>
<dbReference type="EMBL" id="UINC01144320">
    <property type="protein sequence ID" value="SVD33754.1"/>
    <property type="molecule type" value="Genomic_DNA"/>
</dbReference>
<dbReference type="AlphaFoldDB" id="A0A382UHI5"/>
<feature type="non-terminal residue" evidence="1">
    <location>
        <position position="293"/>
    </location>
</feature>
<feature type="non-terminal residue" evidence="1">
    <location>
        <position position="1"/>
    </location>
</feature>
<proteinExistence type="predicted"/>
<reference evidence="1" key="1">
    <citation type="submission" date="2018-05" db="EMBL/GenBank/DDBJ databases">
        <authorList>
            <person name="Lanie J.A."/>
            <person name="Ng W.-L."/>
            <person name="Kazmierczak K.M."/>
            <person name="Andrzejewski T.M."/>
            <person name="Davidsen T.M."/>
            <person name="Wayne K.J."/>
            <person name="Tettelin H."/>
            <person name="Glass J.I."/>
            <person name="Rusch D."/>
            <person name="Podicherti R."/>
            <person name="Tsui H.-C.T."/>
            <person name="Winkler M.E."/>
        </authorList>
    </citation>
    <scope>NUCLEOTIDE SEQUENCE</scope>
</reference>
<protein>
    <submittedName>
        <fullName evidence="1">Uncharacterized protein</fullName>
    </submittedName>
</protein>
<accession>A0A382UHI5</accession>
<organism evidence="1">
    <name type="scientific">marine metagenome</name>
    <dbReference type="NCBI Taxonomy" id="408172"/>
    <lineage>
        <taxon>unclassified sequences</taxon>
        <taxon>metagenomes</taxon>
        <taxon>ecological metagenomes</taxon>
    </lineage>
</organism>
<gene>
    <name evidence="1" type="ORF">METZ01_LOCUS386608</name>
</gene>